<dbReference type="SUPFAM" id="SSF48726">
    <property type="entry name" value="Immunoglobulin"/>
    <property type="match status" value="1"/>
</dbReference>
<dbReference type="InterPro" id="IPR036179">
    <property type="entry name" value="Ig-like_dom_sf"/>
</dbReference>
<dbReference type="SMART" id="SM00406">
    <property type="entry name" value="IGv"/>
    <property type="match status" value="1"/>
</dbReference>
<dbReference type="InterPro" id="IPR013106">
    <property type="entry name" value="Ig_V-set"/>
</dbReference>
<keyword evidence="8" id="KW-1185">Reference proteome</keyword>
<organism evidence="7 8">
    <name type="scientific">Sinocyclocheilus rhinocerous</name>
    <dbReference type="NCBI Taxonomy" id="307959"/>
    <lineage>
        <taxon>Eukaryota</taxon>
        <taxon>Metazoa</taxon>
        <taxon>Chordata</taxon>
        <taxon>Craniata</taxon>
        <taxon>Vertebrata</taxon>
        <taxon>Euteleostomi</taxon>
        <taxon>Actinopterygii</taxon>
        <taxon>Neopterygii</taxon>
        <taxon>Teleostei</taxon>
        <taxon>Ostariophysi</taxon>
        <taxon>Cypriniformes</taxon>
        <taxon>Cyprinidae</taxon>
        <taxon>Cyprininae</taxon>
        <taxon>Sinocyclocheilus</taxon>
    </lineage>
</organism>
<reference evidence="7" key="2">
    <citation type="submission" date="2025-09" db="UniProtKB">
        <authorList>
            <consortium name="Ensembl"/>
        </authorList>
    </citation>
    <scope>IDENTIFICATION</scope>
</reference>
<evidence type="ECO:0000256" key="3">
    <source>
        <dbReference type="ARBA" id="ARBA00023170"/>
    </source>
</evidence>
<evidence type="ECO:0000256" key="1">
    <source>
        <dbReference type="ARBA" id="ARBA00022729"/>
    </source>
</evidence>
<dbReference type="InterPro" id="IPR013783">
    <property type="entry name" value="Ig-like_fold"/>
</dbReference>
<dbReference type="CDD" id="cd00099">
    <property type="entry name" value="IgV"/>
    <property type="match status" value="1"/>
</dbReference>
<keyword evidence="4" id="KW-0393">Immunoglobulin domain</keyword>
<protein>
    <recommendedName>
        <fullName evidence="6">Ig-like domain-containing protein</fullName>
    </recommendedName>
</protein>
<name>A0A673HGC9_9TELE</name>
<dbReference type="AlphaFoldDB" id="A0A673HGC9"/>
<keyword evidence="5" id="KW-1279">T cell receptor</keyword>
<dbReference type="InterPro" id="IPR007110">
    <property type="entry name" value="Ig-like_dom"/>
</dbReference>
<dbReference type="PANTHER" id="PTHR19367:SF18">
    <property type="entry name" value="T CELL RECEPTOR ALPHA VARIABLE 16"/>
    <property type="match status" value="1"/>
</dbReference>
<dbReference type="PROSITE" id="PS50835">
    <property type="entry name" value="IG_LIKE"/>
    <property type="match status" value="1"/>
</dbReference>
<reference evidence="7" key="1">
    <citation type="submission" date="2025-08" db="UniProtKB">
        <authorList>
            <consortium name="Ensembl"/>
        </authorList>
    </citation>
    <scope>IDENTIFICATION</scope>
</reference>
<evidence type="ECO:0000313" key="8">
    <source>
        <dbReference type="Proteomes" id="UP000472270"/>
    </source>
</evidence>
<keyword evidence="1" id="KW-0732">Signal</keyword>
<keyword evidence="5" id="KW-0391">Immunity</keyword>
<feature type="domain" description="Ig-like" evidence="6">
    <location>
        <begin position="1"/>
        <end position="100"/>
    </location>
</feature>
<evidence type="ECO:0000256" key="2">
    <source>
        <dbReference type="ARBA" id="ARBA00023130"/>
    </source>
</evidence>
<dbReference type="GO" id="GO:0042101">
    <property type="term" value="C:T cell receptor complex"/>
    <property type="evidence" value="ECO:0007669"/>
    <property type="project" value="UniProtKB-KW"/>
</dbReference>
<dbReference type="Pfam" id="PF07686">
    <property type="entry name" value="V-set"/>
    <property type="match status" value="1"/>
</dbReference>
<evidence type="ECO:0000256" key="5">
    <source>
        <dbReference type="ARBA" id="ARBA00043266"/>
    </source>
</evidence>
<dbReference type="Ensembl" id="ENSSRHT00000026066.1">
    <property type="protein sequence ID" value="ENSSRHP00000025302.1"/>
    <property type="gene ID" value="ENSSRHG00000013283.1"/>
</dbReference>
<sequence length="100" mass="11338">MTGIACIVIFIERDNAELVCEHNIATSTIILWYKQTQTNHGFILLGYIWNKHNVSEDNFSQKIKLDGDGTKSVLRISDLSLSDSAVYYCAVSNHNRVDFL</sequence>
<keyword evidence="3" id="KW-0675">Receptor</keyword>
<dbReference type="GO" id="GO:0002250">
    <property type="term" value="P:adaptive immune response"/>
    <property type="evidence" value="ECO:0007669"/>
    <property type="project" value="UniProtKB-KW"/>
</dbReference>
<accession>A0A673HGC9</accession>
<evidence type="ECO:0000259" key="6">
    <source>
        <dbReference type="PROSITE" id="PS50835"/>
    </source>
</evidence>
<keyword evidence="2" id="KW-1064">Adaptive immunity</keyword>
<evidence type="ECO:0000313" key="7">
    <source>
        <dbReference type="Ensembl" id="ENSSRHP00000025302.1"/>
    </source>
</evidence>
<dbReference type="InterPro" id="IPR051287">
    <property type="entry name" value="TCR_variable_region"/>
</dbReference>
<proteinExistence type="predicted"/>
<dbReference type="Gene3D" id="2.60.40.10">
    <property type="entry name" value="Immunoglobulins"/>
    <property type="match status" value="1"/>
</dbReference>
<dbReference type="PANTHER" id="PTHR19367">
    <property type="entry name" value="T-CELL RECEPTOR ALPHA CHAIN V REGION"/>
    <property type="match status" value="1"/>
</dbReference>
<dbReference type="Proteomes" id="UP000472270">
    <property type="component" value="Unassembled WGS sequence"/>
</dbReference>
<evidence type="ECO:0000256" key="4">
    <source>
        <dbReference type="ARBA" id="ARBA00023319"/>
    </source>
</evidence>